<sequence length="89" mass="10071">MKYLKLKEVILFLEEDDWFNFLTSPNSISGIKLELMTRLEAMLFATVITRLLQPLDSVRGNFSHNGKVIVLISVGVIRSQIKDDSSNGD</sequence>
<proteinExistence type="predicted"/>
<accession>A0A8X6MPR6</accession>
<comment type="caution">
    <text evidence="1">The sequence shown here is derived from an EMBL/GenBank/DDBJ whole genome shotgun (WGS) entry which is preliminary data.</text>
</comment>
<gene>
    <name evidence="1" type="ORF">NPIL_542161</name>
</gene>
<dbReference type="EMBL" id="BMAW01095727">
    <property type="protein sequence ID" value="GFS71499.1"/>
    <property type="molecule type" value="Genomic_DNA"/>
</dbReference>
<evidence type="ECO:0000313" key="2">
    <source>
        <dbReference type="Proteomes" id="UP000887013"/>
    </source>
</evidence>
<keyword evidence="2" id="KW-1185">Reference proteome</keyword>
<evidence type="ECO:0000313" key="1">
    <source>
        <dbReference type="EMBL" id="GFS71499.1"/>
    </source>
</evidence>
<protein>
    <submittedName>
        <fullName evidence="1">Uncharacterized protein</fullName>
    </submittedName>
</protein>
<name>A0A8X6MPR6_NEPPI</name>
<organism evidence="1 2">
    <name type="scientific">Nephila pilipes</name>
    <name type="common">Giant wood spider</name>
    <name type="synonym">Nephila maculata</name>
    <dbReference type="NCBI Taxonomy" id="299642"/>
    <lineage>
        <taxon>Eukaryota</taxon>
        <taxon>Metazoa</taxon>
        <taxon>Ecdysozoa</taxon>
        <taxon>Arthropoda</taxon>
        <taxon>Chelicerata</taxon>
        <taxon>Arachnida</taxon>
        <taxon>Araneae</taxon>
        <taxon>Araneomorphae</taxon>
        <taxon>Entelegynae</taxon>
        <taxon>Araneoidea</taxon>
        <taxon>Nephilidae</taxon>
        <taxon>Nephila</taxon>
    </lineage>
</organism>
<dbReference type="AlphaFoldDB" id="A0A8X6MPR6"/>
<reference evidence="1" key="1">
    <citation type="submission" date="2020-08" db="EMBL/GenBank/DDBJ databases">
        <title>Multicomponent nature underlies the extraordinary mechanical properties of spider dragline silk.</title>
        <authorList>
            <person name="Kono N."/>
            <person name="Nakamura H."/>
            <person name="Mori M."/>
            <person name="Yoshida Y."/>
            <person name="Ohtoshi R."/>
            <person name="Malay A.D."/>
            <person name="Moran D.A.P."/>
            <person name="Tomita M."/>
            <person name="Numata K."/>
            <person name="Arakawa K."/>
        </authorList>
    </citation>
    <scope>NUCLEOTIDE SEQUENCE</scope>
</reference>
<dbReference type="Proteomes" id="UP000887013">
    <property type="component" value="Unassembled WGS sequence"/>
</dbReference>